<feature type="compositionally biased region" description="Low complexity" evidence="1">
    <location>
        <begin position="403"/>
        <end position="414"/>
    </location>
</feature>
<feature type="compositionally biased region" description="Basic residues" evidence="1">
    <location>
        <begin position="432"/>
        <end position="443"/>
    </location>
</feature>
<feature type="region of interest" description="Disordered" evidence="1">
    <location>
        <begin position="62"/>
        <end position="110"/>
    </location>
</feature>
<dbReference type="OrthoDB" id="515401at2759"/>
<dbReference type="PANTHER" id="PTHR28014">
    <property type="entry name" value="NEGATIVE REGULATOR OF RAS-CAMP PATHWAY"/>
    <property type="match status" value="1"/>
</dbReference>
<dbReference type="Pfam" id="PF11702">
    <property type="entry name" value="DUF3295"/>
    <property type="match status" value="1"/>
</dbReference>
<dbReference type="Pfam" id="PF08550">
    <property type="entry name" value="GATA_AreA"/>
    <property type="match status" value="1"/>
</dbReference>
<dbReference type="GO" id="GO:0000122">
    <property type="term" value="P:negative regulation of transcription by RNA polymerase II"/>
    <property type="evidence" value="ECO:0007669"/>
    <property type="project" value="TreeGrafter"/>
</dbReference>
<feature type="compositionally biased region" description="Pro residues" evidence="1">
    <location>
        <begin position="225"/>
        <end position="240"/>
    </location>
</feature>
<dbReference type="EMBL" id="ML143468">
    <property type="protein sequence ID" value="TBU25045.1"/>
    <property type="molecule type" value="Genomic_DNA"/>
</dbReference>
<feature type="region of interest" description="Disordered" evidence="1">
    <location>
        <begin position="764"/>
        <end position="785"/>
    </location>
</feature>
<feature type="compositionally biased region" description="Low complexity" evidence="1">
    <location>
        <begin position="292"/>
        <end position="314"/>
    </location>
</feature>
<dbReference type="GO" id="GO:0005737">
    <property type="term" value="C:cytoplasm"/>
    <property type="evidence" value="ECO:0007669"/>
    <property type="project" value="TreeGrafter"/>
</dbReference>
<evidence type="ECO:0000256" key="1">
    <source>
        <dbReference type="SAM" id="MobiDB-lite"/>
    </source>
</evidence>
<dbReference type="AlphaFoldDB" id="A0A4Q9MCQ2"/>
<feature type="region of interest" description="Disordered" evidence="1">
    <location>
        <begin position="280"/>
        <end position="634"/>
    </location>
</feature>
<feature type="compositionally biased region" description="Basic and acidic residues" evidence="1">
    <location>
        <begin position="612"/>
        <end position="633"/>
    </location>
</feature>
<feature type="compositionally biased region" description="Acidic residues" evidence="1">
    <location>
        <begin position="737"/>
        <end position="749"/>
    </location>
</feature>
<name>A0A4Q9MCQ2_9APHY</name>
<feature type="compositionally biased region" description="Polar residues" evidence="1">
    <location>
        <begin position="546"/>
        <end position="558"/>
    </location>
</feature>
<feature type="domain" description="DUF3295" evidence="3">
    <location>
        <begin position="821"/>
        <end position="855"/>
    </location>
</feature>
<feature type="region of interest" description="Disordered" evidence="1">
    <location>
        <begin position="881"/>
        <end position="927"/>
    </location>
</feature>
<organism evidence="4">
    <name type="scientific">Dichomitus squalens</name>
    <dbReference type="NCBI Taxonomy" id="114155"/>
    <lineage>
        <taxon>Eukaryota</taxon>
        <taxon>Fungi</taxon>
        <taxon>Dikarya</taxon>
        <taxon>Basidiomycota</taxon>
        <taxon>Agaricomycotina</taxon>
        <taxon>Agaricomycetes</taxon>
        <taxon>Polyporales</taxon>
        <taxon>Polyporaceae</taxon>
        <taxon>Dichomitus</taxon>
    </lineage>
</organism>
<dbReference type="GO" id="GO:0006808">
    <property type="term" value="P:regulation of nitrogen utilization"/>
    <property type="evidence" value="ECO:0007669"/>
    <property type="project" value="TreeGrafter"/>
</dbReference>
<proteinExistence type="predicted"/>
<sequence length="927" mass="100506">MVSTFPSPILSVAADVVKDIEGEDALCSLWALFTKCKESLKDGRRLENISWRLWYRELASAQCTPSSSPGTLSPPFSEKRSPSPVTPISEDGHISQQLPLPHPSLTPTPDITAAHSWHAENSANTVITAGRRLSTASAPMERRKSHSSVGVGKMILDILPANKLDVTSEKERAARSPTTATVAALAPHIAQPRPVVAAVPTVQLPATPPQPDRASFPRVVVVNPTPHPTPPATPSLPHPPTVSAQPSLHLLPPPPARSLISATAPRHLSGDLKHPLLSKAAAPTCASPPHKQQQQGWQQLSQQPLVPSSTTSSLTGKPPAAAARDVTATSHDAIPNDVPEPKPKKYNDDTLKASDRRFFLQDAGSPSPERPPSSTSDLHAPPSPVTEQGPERGDDDDVSQQDAAEPSPSSATSSHLKSELTGHTSAAGAAAKRARVQVRKAKERHAPARPTLQRLHSHGLRTTSQKKAQAQVPEKPPPHTADAKKTTFNVGSVSSNGSRSGGGGGAGDEGKSSKAVEPEKQKEKQKEKSGKTRLSSPTPNVPPKKSASTPHIPTTATKLQPLANGAGPSQPRRGIVISTSSEYETTDTDDDSEWASEDNGDDRHKPKQSKAKAVEEARLREAAEEAQRQRDMFAKVPKRSYSNLNRVQSGLLSQLLNPDPNIFPPNHPYRTSRSTQDMTQFARQGPPPAPPPAPPLQMRKSTAAVPLAAQVQVTASVAPADNSRQGVYRPKGRPQEEELEDTSDDENPDDTIQVSHSLAQQKLAALADPNRRRHSDRGLPTPQQQLQLQQMQQIQEHGRAQLPTVATAPIPLNHPYNLPAPPPPMTPRTTRRQMLQTELSESLRRNLLWERQVSRVNMTRQRGGVLGSGLRPLTSMNDMPVQQAQGSDQQQQQQQPQQRQPDDKEEKRRRAMARNRSWADDYHYSGW</sequence>
<feature type="compositionally biased region" description="Basic and acidic residues" evidence="1">
    <location>
        <begin position="508"/>
        <end position="530"/>
    </location>
</feature>
<feature type="compositionally biased region" description="Low complexity" evidence="1">
    <location>
        <begin position="65"/>
        <end position="76"/>
    </location>
</feature>
<dbReference type="PANTHER" id="PTHR28014:SF1">
    <property type="entry name" value="NEGATIVE REGULATOR OF RAS-CAMP PATHWAY"/>
    <property type="match status" value="1"/>
</dbReference>
<feature type="compositionally biased region" description="Low complexity" evidence="1">
    <location>
        <begin position="882"/>
        <end position="899"/>
    </location>
</feature>
<accession>A0A4Q9MCQ2</accession>
<reference evidence="4" key="1">
    <citation type="submission" date="2019-01" db="EMBL/GenBank/DDBJ databases">
        <title>Draft genome sequences of three monokaryotic isolates of the white-rot basidiomycete fungus Dichomitus squalens.</title>
        <authorList>
            <consortium name="DOE Joint Genome Institute"/>
            <person name="Lopez S.C."/>
            <person name="Andreopoulos B."/>
            <person name="Pangilinan J."/>
            <person name="Lipzen A."/>
            <person name="Riley R."/>
            <person name="Ahrendt S."/>
            <person name="Ng V."/>
            <person name="Barry K."/>
            <person name="Daum C."/>
            <person name="Grigoriev I.V."/>
            <person name="Hilden K.S."/>
            <person name="Makela M.R."/>
            <person name="de Vries R.P."/>
        </authorList>
    </citation>
    <scope>NUCLEOTIDE SEQUENCE [LARGE SCALE GENOMIC DNA]</scope>
    <source>
        <strain evidence="4">OM18370.1</strain>
    </source>
</reference>
<feature type="domain" description="Nitrogen regulatory protein areA GATA-like" evidence="2">
    <location>
        <begin position="29"/>
        <end position="56"/>
    </location>
</feature>
<feature type="compositionally biased region" description="Pro residues" evidence="1">
    <location>
        <begin position="685"/>
        <end position="695"/>
    </location>
</feature>
<evidence type="ECO:0000259" key="3">
    <source>
        <dbReference type="Pfam" id="PF11702"/>
    </source>
</evidence>
<evidence type="ECO:0000313" key="4">
    <source>
        <dbReference type="EMBL" id="TBU25045.1"/>
    </source>
</evidence>
<feature type="compositionally biased region" description="Basic and acidic residues" evidence="1">
    <location>
        <begin position="917"/>
        <end position="927"/>
    </location>
</feature>
<evidence type="ECO:0000259" key="2">
    <source>
        <dbReference type="Pfam" id="PF08550"/>
    </source>
</evidence>
<feature type="region of interest" description="Disordered" evidence="1">
    <location>
        <begin position="655"/>
        <end position="751"/>
    </location>
</feature>
<dbReference type="GO" id="GO:0031930">
    <property type="term" value="P:mitochondria-nucleus signaling pathway"/>
    <property type="evidence" value="ECO:0007669"/>
    <property type="project" value="TreeGrafter"/>
</dbReference>
<protein>
    <submittedName>
        <fullName evidence="4">Uncharacterized protein</fullName>
    </submittedName>
</protein>
<dbReference type="InterPro" id="IPR013860">
    <property type="entry name" value="AreA_GATA"/>
</dbReference>
<feature type="compositionally biased region" description="Basic and acidic residues" evidence="1">
    <location>
        <begin position="339"/>
        <end position="359"/>
    </location>
</feature>
<feature type="compositionally biased region" description="Polar residues" evidence="1">
    <location>
        <begin position="669"/>
        <end position="682"/>
    </location>
</feature>
<feature type="compositionally biased region" description="Acidic residues" evidence="1">
    <location>
        <begin position="584"/>
        <end position="600"/>
    </location>
</feature>
<gene>
    <name evidence="4" type="ORF">BD311DRAFT_528271</name>
</gene>
<dbReference type="InterPro" id="IPR021711">
    <property type="entry name" value="DUF3295"/>
</dbReference>
<feature type="region of interest" description="Disordered" evidence="1">
    <location>
        <begin position="206"/>
        <end position="261"/>
    </location>
</feature>
<dbReference type="Proteomes" id="UP000292957">
    <property type="component" value="Unassembled WGS sequence"/>
</dbReference>
<dbReference type="InterPro" id="IPR053043">
    <property type="entry name" value="Ras-cAMP_regulatory"/>
</dbReference>